<dbReference type="AlphaFoldDB" id="A0A9Q0FE54"/>
<protein>
    <submittedName>
        <fullName evidence="2">Uncharacterized protein</fullName>
    </submittedName>
</protein>
<feature type="compositionally biased region" description="Polar residues" evidence="1">
    <location>
        <begin position="8"/>
        <end position="24"/>
    </location>
</feature>
<reference evidence="2" key="2">
    <citation type="journal article" date="2023" name="Plants (Basel)">
        <title>Annotation of the Turnera subulata (Passifloraceae) Draft Genome Reveals the S-Locus Evolved after the Divergence of Turneroideae from Passifloroideae in a Stepwise Manner.</title>
        <authorList>
            <person name="Henning P.M."/>
            <person name="Roalson E.H."/>
            <person name="Mir W."/>
            <person name="McCubbin A.G."/>
            <person name="Shore J.S."/>
        </authorList>
    </citation>
    <scope>NUCLEOTIDE SEQUENCE</scope>
    <source>
        <strain evidence="2">F60SS</strain>
    </source>
</reference>
<evidence type="ECO:0000256" key="1">
    <source>
        <dbReference type="SAM" id="MobiDB-lite"/>
    </source>
</evidence>
<accession>A0A9Q0FE54</accession>
<keyword evidence="3" id="KW-1185">Reference proteome</keyword>
<feature type="region of interest" description="Disordered" evidence="1">
    <location>
        <begin position="1"/>
        <end position="29"/>
    </location>
</feature>
<proteinExistence type="predicted"/>
<sequence length="169" mass="19316">MGAKLCKDSSSAVHYKNHNSSSHNEFLKPDCLKPKKAKKKRQLVLLPSPRNMNGKAMSKLSTLEDWILDSPSYQKQEYCKRRNDLYAIKNSSSKRVHPSSTTGTGELFSLEQLVMLDHLAEKQYHTTSSTSSSISRSQKQQKRVRFKLPEEADILLFYSPKDSSLETDY</sequence>
<organism evidence="2 3">
    <name type="scientific">Turnera subulata</name>
    <dbReference type="NCBI Taxonomy" id="218843"/>
    <lineage>
        <taxon>Eukaryota</taxon>
        <taxon>Viridiplantae</taxon>
        <taxon>Streptophyta</taxon>
        <taxon>Embryophyta</taxon>
        <taxon>Tracheophyta</taxon>
        <taxon>Spermatophyta</taxon>
        <taxon>Magnoliopsida</taxon>
        <taxon>eudicotyledons</taxon>
        <taxon>Gunneridae</taxon>
        <taxon>Pentapetalae</taxon>
        <taxon>rosids</taxon>
        <taxon>fabids</taxon>
        <taxon>Malpighiales</taxon>
        <taxon>Passifloraceae</taxon>
        <taxon>Turnera</taxon>
    </lineage>
</organism>
<name>A0A9Q0FE54_9ROSI</name>
<evidence type="ECO:0000313" key="3">
    <source>
        <dbReference type="Proteomes" id="UP001141552"/>
    </source>
</evidence>
<comment type="caution">
    <text evidence="2">The sequence shown here is derived from an EMBL/GenBank/DDBJ whole genome shotgun (WGS) entry which is preliminary data.</text>
</comment>
<dbReference type="OrthoDB" id="1671024at2759"/>
<dbReference type="EMBL" id="JAKUCV010006115">
    <property type="protein sequence ID" value="KAJ4828666.1"/>
    <property type="molecule type" value="Genomic_DNA"/>
</dbReference>
<dbReference type="Proteomes" id="UP001141552">
    <property type="component" value="Unassembled WGS sequence"/>
</dbReference>
<evidence type="ECO:0000313" key="2">
    <source>
        <dbReference type="EMBL" id="KAJ4828666.1"/>
    </source>
</evidence>
<gene>
    <name evidence="2" type="ORF">Tsubulata_019542</name>
</gene>
<reference evidence="2" key="1">
    <citation type="submission" date="2022-02" db="EMBL/GenBank/DDBJ databases">
        <authorList>
            <person name="Henning P.M."/>
            <person name="McCubbin A.G."/>
            <person name="Shore J.S."/>
        </authorList>
    </citation>
    <scope>NUCLEOTIDE SEQUENCE</scope>
    <source>
        <strain evidence="2">F60SS</strain>
        <tissue evidence="2">Leaves</tissue>
    </source>
</reference>